<dbReference type="Gene3D" id="2.40.10.120">
    <property type="match status" value="1"/>
</dbReference>
<dbReference type="PRINTS" id="PR00834">
    <property type="entry name" value="PROTEASES2C"/>
</dbReference>
<gene>
    <name evidence="6" type="ORF">PCOR1329_LOCUS63396</name>
</gene>
<evidence type="ECO:0000313" key="6">
    <source>
        <dbReference type="EMBL" id="CAK0880175.1"/>
    </source>
</evidence>
<dbReference type="PROSITE" id="PS50106">
    <property type="entry name" value="PDZ"/>
    <property type="match status" value="1"/>
</dbReference>
<reference evidence="6" key="1">
    <citation type="submission" date="2023-10" db="EMBL/GenBank/DDBJ databases">
        <authorList>
            <person name="Chen Y."/>
            <person name="Shah S."/>
            <person name="Dougan E. K."/>
            <person name="Thang M."/>
            <person name="Chan C."/>
        </authorList>
    </citation>
    <scope>NUCLEOTIDE SEQUENCE [LARGE SCALE GENOMIC DNA]</scope>
</reference>
<dbReference type="Gene3D" id="2.30.42.10">
    <property type="match status" value="1"/>
</dbReference>
<dbReference type="InterPro" id="IPR009003">
    <property type="entry name" value="Peptidase_S1_PA"/>
</dbReference>
<keyword evidence="7" id="KW-1185">Reference proteome</keyword>
<evidence type="ECO:0000313" key="7">
    <source>
        <dbReference type="Proteomes" id="UP001189429"/>
    </source>
</evidence>
<evidence type="ECO:0000256" key="2">
    <source>
        <dbReference type="ARBA" id="ARBA00022670"/>
    </source>
</evidence>
<dbReference type="InterPro" id="IPR036034">
    <property type="entry name" value="PDZ_sf"/>
</dbReference>
<sequence>MEMAPPRPAPLAAATGPRAAAPPAGGRCGARRRAAPRRAPQRLLAPLLVLGGLLGPRGRAAFAEPPPRRGSAAGRRSALAGAGGALLALGGLAAGPGTAAARLTPQDGTLQQVELFSRSSPSVLGISEGFTRLLQGMPAPSGATGSAFIWDDDHIVTNFHVIAHMTDPYATFLVTGPSGNEIRSIHKLVLVGGDPLSDIAVLQAPSLRDSEVHKLIRPMSRGSSSTLVPGQEVFALGNPYGLEHSMSRGIVSGVSRTMPMGMGGRPMGGVIQTDAAINPGNSGGPLLDSKGRVVGINSGILSSTGSFGGVGLAIPIDLVEQHVTKMLSNGYVSRAVLGVTFAPAAMSKALGVDGVMVKQVVRDSPASRAGLRALGNGHLGDIIASIEGKSIASSTDVVRVLDQLAPGQAVKVQLKRASQDIDSDRYDIVDLRIVLDSSGQKKYPLVAV</sequence>
<dbReference type="PANTHER" id="PTHR43343">
    <property type="entry name" value="PEPTIDASE S12"/>
    <property type="match status" value="1"/>
</dbReference>
<name>A0ABN9W6H8_9DINO</name>
<dbReference type="SUPFAM" id="SSF50494">
    <property type="entry name" value="Trypsin-like serine proteases"/>
    <property type="match status" value="1"/>
</dbReference>
<dbReference type="Pfam" id="PF13365">
    <property type="entry name" value="Trypsin_2"/>
    <property type="match status" value="1"/>
</dbReference>
<proteinExistence type="inferred from homology"/>
<dbReference type="EMBL" id="CAUYUJ010018048">
    <property type="protein sequence ID" value="CAK0880175.1"/>
    <property type="molecule type" value="Genomic_DNA"/>
</dbReference>
<dbReference type="InterPro" id="IPR001478">
    <property type="entry name" value="PDZ"/>
</dbReference>
<organism evidence="6 7">
    <name type="scientific">Prorocentrum cordatum</name>
    <dbReference type="NCBI Taxonomy" id="2364126"/>
    <lineage>
        <taxon>Eukaryota</taxon>
        <taxon>Sar</taxon>
        <taxon>Alveolata</taxon>
        <taxon>Dinophyceae</taxon>
        <taxon>Prorocentrales</taxon>
        <taxon>Prorocentraceae</taxon>
        <taxon>Prorocentrum</taxon>
    </lineage>
</organism>
<keyword evidence="3" id="KW-0378">Hydrolase</keyword>
<accession>A0ABN9W6H8</accession>
<feature type="domain" description="PDZ" evidence="5">
    <location>
        <begin position="328"/>
        <end position="416"/>
    </location>
</feature>
<dbReference type="Proteomes" id="UP001189429">
    <property type="component" value="Unassembled WGS sequence"/>
</dbReference>
<dbReference type="InterPro" id="IPR051201">
    <property type="entry name" value="Chloro_Bact_Ser_Proteases"/>
</dbReference>
<dbReference type="PANTHER" id="PTHR43343:SF3">
    <property type="entry name" value="PROTEASE DO-LIKE 8, CHLOROPLASTIC"/>
    <property type="match status" value="1"/>
</dbReference>
<keyword evidence="2" id="KW-0645">Protease</keyword>
<evidence type="ECO:0000259" key="5">
    <source>
        <dbReference type="PROSITE" id="PS50106"/>
    </source>
</evidence>
<comment type="similarity">
    <text evidence="1">Belongs to the peptidase S1C family.</text>
</comment>
<feature type="compositionally biased region" description="Low complexity" evidence="4">
    <location>
        <begin position="10"/>
        <end position="25"/>
    </location>
</feature>
<dbReference type="Pfam" id="PF13180">
    <property type="entry name" value="PDZ_2"/>
    <property type="match status" value="1"/>
</dbReference>
<comment type="caution">
    <text evidence="6">The sequence shown here is derived from an EMBL/GenBank/DDBJ whole genome shotgun (WGS) entry which is preliminary data.</text>
</comment>
<dbReference type="SMART" id="SM00228">
    <property type="entry name" value="PDZ"/>
    <property type="match status" value="1"/>
</dbReference>
<evidence type="ECO:0000256" key="3">
    <source>
        <dbReference type="ARBA" id="ARBA00022801"/>
    </source>
</evidence>
<dbReference type="SUPFAM" id="SSF50156">
    <property type="entry name" value="PDZ domain-like"/>
    <property type="match status" value="1"/>
</dbReference>
<protein>
    <recommendedName>
        <fullName evidence="5">PDZ domain-containing protein</fullName>
    </recommendedName>
</protein>
<dbReference type="InterPro" id="IPR001940">
    <property type="entry name" value="Peptidase_S1C"/>
</dbReference>
<feature type="region of interest" description="Disordered" evidence="4">
    <location>
        <begin position="1"/>
        <end position="37"/>
    </location>
</feature>
<evidence type="ECO:0000256" key="4">
    <source>
        <dbReference type="SAM" id="MobiDB-lite"/>
    </source>
</evidence>
<evidence type="ECO:0000256" key="1">
    <source>
        <dbReference type="ARBA" id="ARBA00010541"/>
    </source>
</evidence>